<evidence type="ECO:0000256" key="1">
    <source>
        <dbReference type="ARBA" id="ARBA00004651"/>
    </source>
</evidence>
<dbReference type="InterPro" id="IPR050297">
    <property type="entry name" value="LipidA_mod_glycosyltrf_83"/>
</dbReference>
<protein>
    <submittedName>
        <fullName evidence="10">Dolichyl-phosphate-mannose-protein mannosyltransferase</fullName>
    </submittedName>
</protein>
<evidence type="ECO:0000256" key="4">
    <source>
        <dbReference type="ARBA" id="ARBA00022679"/>
    </source>
</evidence>
<dbReference type="RefSeq" id="WP_109743527.1">
    <property type="nucleotide sequence ID" value="NZ_QGGO01000014.1"/>
</dbReference>
<dbReference type="PANTHER" id="PTHR33908">
    <property type="entry name" value="MANNOSYLTRANSFERASE YKCB-RELATED"/>
    <property type="match status" value="1"/>
</dbReference>
<feature type="transmembrane region" description="Helical" evidence="8">
    <location>
        <begin position="163"/>
        <end position="181"/>
    </location>
</feature>
<dbReference type="PANTHER" id="PTHR33908:SF11">
    <property type="entry name" value="MEMBRANE PROTEIN"/>
    <property type="match status" value="1"/>
</dbReference>
<evidence type="ECO:0000256" key="6">
    <source>
        <dbReference type="ARBA" id="ARBA00022989"/>
    </source>
</evidence>
<feature type="transmembrane region" description="Helical" evidence="8">
    <location>
        <begin position="367"/>
        <end position="385"/>
    </location>
</feature>
<evidence type="ECO:0000256" key="7">
    <source>
        <dbReference type="ARBA" id="ARBA00023136"/>
    </source>
</evidence>
<dbReference type="EMBL" id="QGGO01000014">
    <property type="protein sequence ID" value="PWK25183.1"/>
    <property type="molecule type" value="Genomic_DNA"/>
</dbReference>
<organism evidence="10 11">
    <name type="scientific">Arcicella aurantiaca</name>
    <dbReference type="NCBI Taxonomy" id="591202"/>
    <lineage>
        <taxon>Bacteria</taxon>
        <taxon>Pseudomonadati</taxon>
        <taxon>Bacteroidota</taxon>
        <taxon>Cytophagia</taxon>
        <taxon>Cytophagales</taxon>
        <taxon>Flectobacillaceae</taxon>
        <taxon>Arcicella</taxon>
    </lineage>
</organism>
<keyword evidence="3 10" id="KW-0328">Glycosyltransferase</keyword>
<comment type="caution">
    <text evidence="10">The sequence shown here is derived from an EMBL/GenBank/DDBJ whole genome shotgun (WGS) entry which is preliminary data.</text>
</comment>
<feature type="transmembrane region" description="Helical" evidence="8">
    <location>
        <begin position="233"/>
        <end position="252"/>
    </location>
</feature>
<feature type="transmembrane region" description="Helical" evidence="8">
    <location>
        <begin position="456"/>
        <end position="477"/>
    </location>
</feature>
<keyword evidence="6 8" id="KW-1133">Transmembrane helix</keyword>
<evidence type="ECO:0000313" key="10">
    <source>
        <dbReference type="EMBL" id="PWK25183.1"/>
    </source>
</evidence>
<proteinExistence type="predicted"/>
<feature type="transmembrane region" description="Helical" evidence="8">
    <location>
        <begin position="428"/>
        <end position="449"/>
    </location>
</feature>
<keyword evidence="5 8" id="KW-0812">Transmembrane</keyword>
<feature type="domain" description="Glycosyltransferase RgtA/B/C/D-like" evidence="9">
    <location>
        <begin position="91"/>
        <end position="240"/>
    </location>
</feature>
<dbReference type="InterPro" id="IPR038731">
    <property type="entry name" value="RgtA/B/C-like"/>
</dbReference>
<evidence type="ECO:0000259" key="9">
    <source>
        <dbReference type="Pfam" id="PF13231"/>
    </source>
</evidence>
<dbReference type="GO" id="GO:0016763">
    <property type="term" value="F:pentosyltransferase activity"/>
    <property type="evidence" value="ECO:0007669"/>
    <property type="project" value="TreeGrafter"/>
</dbReference>
<feature type="transmembrane region" description="Helical" evidence="8">
    <location>
        <begin position="344"/>
        <end position="361"/>
    </location>
</feature>
<dbReference type="OrthoDB" id="1467253at2"/>
<evidence type="ECO:0000256" key="2">
    <source>
        <dbReference type="ARBA" id="ARBA00022475"/>
    </source>
</evidence>
<evidence type="ECO:0000256" key="5">
    <source>
        <dbReference type="ARBA" id="ARBA00022692"/>
    </source>
</evidence>
<reference evidence="10 11" key="1">
    <citation type="submission" date="2018-05" db="EMBL/GenBank/DDBJ databases">
        <title>Genomic Encyclopedia of Archaeal and Bacterial Type Strains, Phase II (KMG-II): from individual species to whole genera.</title>
        <authorList>
            <person name="Goeker M."/>
        </authorList>
    </citation>
    <scope>NUCLEOTIDE SEQUENCE [LARGE SCALE GENOMIC DNA]</scope>
    <source>
        <strain evidence="10 11">DSM 22214</strain>
    </source>
</reference>
<feature type="transmembrane region" description="Helical" evidence="8">
    <location>
        <begin position="397"/>
        <end position="416"/>
    </location>
</feature>
<keyword evidence="7 8" id="KW-0472">Membrane</keyword>
<evidence type="ECO:0000256" key="3">
    <source>
        <dbReference type="ARBA" id="ARBA00022676"/>
    </source>
</evidence>
<dbReference type="GO" id="GO:0005886">
    <property type="term" value="C:plasma membrane"/>
    <property type="evidence" value="ECO:0007669"/>
    <property type="project" value="UniProtKB-SubCell"/>
</dbReference>
<sequence length="586" mass="67324">MTLSRYAYLLLTFIVILAFSLRVYNLDKHGIFYDEKASVLVSQGMAMEGNSQKNCFHTEGKNTFTPKEFWADKNLEDYYDSIRRSDIGNSPFYYVILHNWINFFGISDFATRFLSVLFSCATLLLLFFFIKEHFNNVILALLASFLMAIEPFFIAYSQQVRNYSLSFFLTLLATHIFLKIIKNEEKNVKNNGLYIFYGILSAMCLLSHFLTATVFMGHGLYVLLFVRKMRPWILLPLSLTIGAAAFGYWITFGGGNYTFQTLGYQAKIYYKEAHAVPNLHAGYIDPATVGNVSKKSLPIFTDLFISSNGLASTIAGKKNLILAFLISIFSVFALIKYRQGKNLKWLRVVSIFCVFASILAFKGQSISYLEVINCGLLFYLLTEYWKDTKGEMQRKQNWFLLILTFLPTVFLVLVTFKNGHTFGLTQRYSGFSFPYSIILVSLALIQAGIKSKPVNYAIWAVFVIHLFTLTQTIQQVLGDESLKYNYRDKARGENPYPKVAESLTKMYQTGDTIVYPSYSKEVYKSDVYTANIKKSVLDAQYVNLYLPKDAEYIQTVDAQERDKVFLKKKDGRKIQIFDFKGDTFRY</sequence>
<keyword evidence="4 10" id="KW-0808">Transferase</keyword>
<evidence type="ECO:0000313" key="11">
    <source>
        <dbReference type="Proteomes" id="UP000245489"/>
    </source>
</evidence>
<name>A0A316E8X6_9BACT</name>
<keyword evidence="2" id="KW-1003">Cell membrane</keyword>
<evidence type="ECO:0000256" key="8">
    <source>
        <dbReference type="SAM" id="Phobius"/>
    </source>
</evidence>
<dbReference type="Pfam" id="PF13231">
    <property type="entry name" value="PMT_2"/>
    <property type="match status" value="1"/>
</dbReference>
<feature type="transmembrane region" description="Helical" evidence="8">
    <location>
        <begin position="6"/>
        <end position="24"/>
    </location>
</feature>
<feature type="transmembrane region" description="Helical" evidence="8">
    <location>
        <begin position="109"/>
        <end position="130"/>
    </location>
</feature>
<feature type="transmembrane region" description="Helical" evidence="8">
    <location>
        <begin position="136"/>
        <end position="156"/>
    </location>
</feature>
<feature type="transmembrane region" description="Helical" evidence="8">
    <location>
        <begin position="320"/>
        <end position="337"/>
    </location>
</feature>
<gene>
    <name evidence="10" type="ORF">LV89_02809</name>
</gene>
<accession>A0A316E8X6</accession>
<dbReference type="AlphaFoldDB" id="A0A316E8X6"/>
<comment type="subcellular location">
    <subcellularLocation>
        <location evidence="1">Cell membrane</location>
        <topology evidence="1">Multi-pass membrane protein</topology>
    </subcellularLocation>
</comment>
<dbReference type="Proteomes" id="UP000245489">
    <property type="component" value="Unassembled WGS sequence"/>
</dbReference>
<dbReference type="GO" id="GO:0009103">
    <property type="term" value="P:lipopolysaccharide biosynthetic process"/>
    <property type="evidence" value="ECO:0007669"/>
    <property type="project" value="UniProtKB-ARBA"/>
</dbReference>
<keyword evidence="11" id="KW-1185">Reference proteome</keyword>
<feature type="transmembrane region" description="Helical" evidence="8">
    <location>
        <begin position="193"/>
        <end position="226"/>
    </location>
</feature>